<dbReference type="Gene3D" id="3.10.450.50">
    <property type="match status" value="1"/>
</dbReference>
<reference evidence="2 3" key="1">
    <citation type="submission" date="2015-01" db="EMBL/GenBank/DDBJ databases">
        <title>The Genome Sequence of Ochroconis gallopava CBS43764.</title>
        <authorList>
            <consortium name="The Broad Institute Genomics Platform"/>
            <person name="Cuomo C."/>
            <person name="de Hoog S."/>
            <person name="Gorbushina A."/>
            <person name="Stielow B."/>
            <person name="Teixiera M."/>
            <person name="Abouelleil A."/>
            <person name="Chapman S.B."/>
            <person name="Priest M."/>
            <person name="Young S.K."/>
            <person name="Wortman J."/>
            <person name="Nusbaum C."/>
            <person name="Birren B."/>
        </authorList>
    </citation>
    <scope>NUCLEOTIDE SEQUENCE [LARGE SCALE GENOMIC DNA]</scope>
    <source>
        <strain evidence="2 3">CBS 43764</strain>
    </source>
</reference>
<proteinExistence type="predicted"/>
<dbReference type="OrthoDB" id="2148716at2759"/>
<dbReference type="Proteomes" id="UP000053259">
    <property type="component" value="Unassembled WGS sequence"/>
</dbReference>
<name>A0A0D1YMR5_9PEZI</name>
<dbReference type="InterPro" id="IPR032710">
    <property type="entry name" value="NTF2-like_dom_sf"/>
</dbReference>
<dbReference type="CDD" id="cd00531">
    <property type="entry name" value="NTF2_like"/>
    <property type="match status" value="1"/>
</dbReference>
<sequence>MIPSDITAATLLAIQNTISRYCIALDTRDFSLLKQVFTEDLRADYSAVSPQNRDIRGLDSLIDKLMVILEGKVTQHALSTQTLDFVPANGRGAGYECRAVTYFTANTFVDENRTKEGLDHVTVYGRYEDQLVELLPGEWRITERKVLTFVSICITRPV</sequence>
<keyword evidence="3" id="KW-1185">Reference proteome</keyword>
<protein>
    <recommendedName>
        <fullName evidence="1">SnoaL-like domain-containing protein</fullName>
    </recommendedName>
</protein>
<accession>A0A0D1YMR5</accession>
<dbReference type="VEuPathDB" id="FungiDB:PV09_06533"/>
<dbReference type="SUPFAM" id="SSF54427">
    <property type="entry name" value="NTF2-like"/>
    <property type="match status" value="1"/>
</dbReference>
<dbReference type="AlphaFoldDB" id="A0A0D1YMR5"/>
<evidence type="ECO:0000259" key="1">
    <source>
        <dbReference type="Pfam" id="PF13577"/>
    </source>
</evidence>
<dbReference type="GeneID" id="27314506"/>
<dbReference type="Pfam" id="PF13577">
    <property type="entry name" value="SnoaL_4"/>
    <property type="match status" value="1"/>
</dbReference>
<evidence type="ECO:0000313" key="2">
    <source>
        <dbReference type="EMBL" id="KIW02027.1"/>
    </source>
</evidence>
<organism evidence="2 3">
    <name type="scientific">Verruconis gallopava</name>
    <dbReference type="NCBI Taxonomy" id="253628"/>
    <lineage>
        <taxon>Eukaryota</taxon>
        <taxon>Fungi</taxon>
        <taxon>Dikarya</taxon>
        <taxon>Ascomycota</taxon>
        <taxon>Pezizomycotina</taxon>
        <taxon>Dothideomycetes</taxon>
        <taxon>Pleosporomycetidae</taxon>
        <taxon>Venturiales</taxon>
        <taxon>Sympoventuriaceae</taxon>
        <taxon>Verruconis</taxon>
    </lineage>
</organism>
<feature type="domain" description="SnoaL-like" evidence="1">
    <location>
        <begin position="11"/>
        <end position="145"/>
    </location>
</feature>
<evidence type="ECO:0000313" key="3">
    <source>
        <dbReference type="Proteomes" id="UP000053259"/>
    </source>
</evidence>
<dbReference type="RefSeq" id="XP_016211896.1">
    <property type="nucleotide sequence ID" value="XM_016360184.1"/>
</dbReference>
<dbReference type="InterPro" id="IPR037401">
    <property type="entry name" value="SnoaL-like"/>
</dbReference>
<dbReference type="InParanoid" id="A0A0D1YMR5"/>
<gene>
    <name evidence="2" type="ORF">PV09_06533</name>
</gene>
<dbReference type="EMBL" id="KN847551">
    <property type="protein sequence ID" value="KIW02027.1"/>
    <property type="molecule type" value="Genomic_DNA"/>
</dbReference>
<dbReference type="HOGENOM" id="CLU_106738_9_0_1"/>